<comment type="caution">
    <text evidence="7">The sequence shown here is derived from an EMBL/GenBank/DDBJ whole genome shotgun (WGS) entry which is preliminary data.</text>
</comment>
<dbReference type="InterPro" id="IPR005175">
    <property type="entry name" value="PPC_dom"/>
</dbReference>
<dbReference type="GO" id="GO:0003700">
    <property type="term" value="F:DNA-binding transcription factor activity"/>
    <property type="evidence" value="ECO:0007669"/>
    <property type="project" value="TreeGrafter"/>
</dbReference>
<keyword evidence="4" id="KW-0539">Nucleus</keyword>
<feature type="domain" description="PPC" evidence="6">
    <location>
        <begin position="67"/>
        <end position="211"/>
    </location>
</feature>
<dbReference type="OrthoDB" id="958407at2759"/>
<dbReference type="PROSITE" id="PS51742">
    <property type="entry name" value="PPC"/>
    <property type="match status" value="1"/>
</dbReference>
<name>A0A7J9BUD1_GOSGO</name>
<proteinExistence type="predicted"/>
<organism evidence="7 8">
    <name type="scientific">Gossypium gossypioides</name>
    <name type="common">Mexican cotton</name>
    <name type="synonym">Selera gossypioides</name>
    <dbReference type="NCBI Taxonomy" id="34282"/>
    <lineage>
        <taxon>Eukaryota</taxon>
        <taxon>Viridiplantae</taxon>
        <taxon>Streptophyta</taxon>
        <taxon>Embryophyta</taxon>
        <taxon>Tracheophyta</taxon>
        <taxon>Spermatophyta</taxon>
        <taxon>Magnoliopsida</taxon>
        <taxon>eudicotyledons</taxon>
        <taxon>Gunneridae</taxon>
        <taxon>Pentapetalae</taxon>
        <taxon>rosids</taxon>
        <taxon>malvids</taxon>
        <taxon>Malvales</taxon>
        <taxon>Malvaceae</taxon>
        <taxon>Malvoideae</taxon>
        <taxon>Gossypium</taxon>
    </lineage>
</organism>
<dbReference type="EMBL" id="JABEZY010000006">
    <property type="protein sequence ID" value="MBA0739793.1"/>
    <property type="molecule type" value="Genomic_DNA"/>
</dbReference>
<keyword evidence="2" id="KW-0238">DNA-binding</keyword>
<dbReference type="Pfam" id="PF03479">
    <property type="entry name" value="PCC"/>
    <property type="match status" value="1"/>
</dbReference>
<dbReference type="PANTHER" id="PTHR31100:SF63">
    <property type="entry name" value="AT-HOOK MOTIF NUCLEAR-LOCALIZED PROTEIN"/>
    <property type="match status" value="1"/>
</dbReference>
<gene>
    <name evidence="7" type="ORF">Gogos_013029</name>
</gene>
<keyword evidence="1" id="KW-0805">Transcription regulation</keyword>
<evidence type="ECO:0000313" key="8">
    <source>
        <dbReference type="Proteomes" id="UP000593579"/>
    </source>
</evidence>
<keyword evidence="3" id="KW-0804">Transcription</keyword>
<feature type="region of interest" description="Disordered" evidence="5">
    <location>
        <begin position="36"/>
        <end position="56"/>
    </location>
</feature>
<keyword evidence="8" id="KW-1185">Reference proteome</keyword>
<evidence type="ECO:0000256" key="1">
    <source>
        <dbReference type="ARBA" id="ARBA00023015"/>
    </source>
</evidence>
<dbReference type="GO" id="GO:0005634">
    <property type="term" value="C:nucleus"/>
    <property type="evidence" value="ECO:0007669"/>
    <property type="project" value="TreeGrafter"/>
</dbReference>
<dbReference type="Gene3D" id="3.30.1330.80">
    <property type="entry name" value="Hypothetical protein, similar to alpha- acetolactate decarboxylase, domain 2"/>
    <property type="match status" value="1"/>
</dbReference>
<evidence type="ECO:0000259" key="6">
    <source>
        <dbReference type="PROSITE" id="PS51742"/>
    </source>
</evidence>
<dbReference type="InterPro" id="IPR014476">
    <property type="entry name" value="AHL15-29"/>
</dbReference>
<feature type="non-terminal residue" evidence="7">
    <location>
        <position position="224"/>
    </location>
</feature>
<dbReference type="PANTHER" id="PTHR31100">
    <property type="entry name" value="AT-HOOK MOTIF NUCLEAR-LOCALIZED PROTEIN 15"/>
    <property type="match status" value="1"/>
</dbReference>
<feature type="non-terminal residue" evidence="7">
    <location>
        <position position="1"/>
    </location>
</feature>
<dbReference type="AlphaFoldDB" id="A0A7J9BUD1"/>
<evidence type="ECO:0000256" key="4">
    <source>
        <dbReference type="ARBA" id="ARBA00023242"/>
    </source>
</evidence>
<dbReference type="Proteomes" id="UP000593579">
    <property type="component" value="Unassembled WGS sequence"/>
</dbReference>
<evidence type="ECO:0000313" key="7">
    <source>
        <dbReference type="EMBL" id="MBA0739793.1"/>
    </source>
</evidence>
<protein>
    <recommendedName>
        <fullName evidence="6">PPC domain-containing protein</fullName>
    </recommendedName>
</protein>
<evidence type="ECO:0000256" key="3">
    <source>
        <dbReference type="ARBA" id="ARBA00023163"/>
    </source>
</evidence>
<sequence length="224" mass="24695">WRIIENTSFHYNLISPIIHLSTTLLQVQARGGSSEILQENTTRKPKGRPSGSKNKPKTLIVITRDNDSTIKLAVLQIPVGFDVVENIINFARIYHVNVSIISAIGSVSDIILRYSSSLGAPYRFVGTFKILSLSGSFFADHSTTPTPCSSFNIILSREQIQFSGGIVVERLMTATPVKVAVITFANPSFHKLPYEGDNKDHHHKTMLCNIDGATQCYTSLGFSL</sequence>
<dbReference type="SUPFAM" id="SSF117856">
    <property type="entry name" value="AF0104/ALDC/Ptd012-like"/>
    <property type="match status" value="1"/>
</dbReference>
<dbReference type="CDD" id="cd11378">
    <property type="entry name" value="DUF296"/>
    <property type="match status" value="1"/>
</dbReference>
<dbReference type="GO" id="GO:0003680">
    <property type="term" value="F:minor groove of adenine-thymine-rich DNA binding"/>
    <property type="evidence" value="ECO:0007669"/>
    <property type="project" value="InterPro"/>
</dbReference>
<evidence type="ECO:0000256" key="2">
    <source>
        <dbReference type="ARBA" id="ARBA00023125"/>
    </source>
</evidence>
<evidence type="ECO:0000256" key="5">
    <source>
        <dbReference type="SAM" id="MobiDB-lite"/>
    </source>
</evidence>
<reference evidence="7 8" key="1">
    <citation type="journal article" date="2019" name="Genome Biol. Evol.">
        <title>Insights into the evolution of the New World diploid cottons (Gossypium, subgenus Houzingenia) based on genome sequencing.</title>
        <authorList>
            <person name="Grover C.E."/>
            <person name="Arick M.A. 2nd"/>
            <person name="Thrash A."/>
            <person name="Conover J.L."/>
            <person name="Sanders W.S."/>
            <person name="Peterson D.G."/>
            <person name="Frelichowski J.E."/>
            <person name="Scheffler J.A."/>
            <person name="Scheffler B.E."/>
            <person name="Wendel J.F."/>
        </authorList>
    </citation>
    <scope>NUCLEOTIDE SEQUENCE [LARGE SCALE GENOMIC DNA]</scope>
    <source>
        <strain evidence="7">5</strain>
        <tissue evidence="7">Leaf</tissue>
    </source>
</reference>
<accession>A0A7J9BUD1</accession>